<dbReference type="EMBL" id="LN651273">
    <property type="protein sequence ID" value="CEJ16375.1"/>
    <property type="molecule type" value="Genomic_DNA"/>
</dbReference>
<protein>
    <submittedName>
        <fullName evidence="1">Probable type II restriction enzyme (Endonuclease) protein</fullName>
    </submittedName>
</protein>
<evidence type="ECO:0000313" key="1">
    <source>
        <dbReference type="EMBL" id="CEJ16375.1"/>
    </source>
</evidence>
<dbReference type="Proteomes" id="UP000053470">
    <property type="component" value="Unassembled WGS sequence"/>
</dbReference>
<dbReference type="AlphaFoldDB" id="A0A7U7JCX0"/>
<accession>A0A7U7JCX0</accession>
<keyword evidence="2" id="KW-1185">Reference proteome</keyword>
<dbReference type="RefSeq" id="WP_020957957.1">
    <property type="nucleotide sequence ID" value="NZ_LN651273.1"/>
</dbReference>
<sequence length="226" mass="25223">MALISSMKKGRSDGGYTRVFGDEELGSLISQVHATSISAGTELEKLICSSHTQVMTQQDLANLLNKKLPNGSWLIPKKLIQKHIKKNIGSNSEPDFIIIVLVDEKAYVVELKDGDSFDTKKAKGEVASCRTFAQLFGNYLLKNELFFEVSIRICCFNQTSHDEIVKGFKGAIKKSEAWTGQDLCRVLGISYSNIIQQRAVHQQQNLTYFVGELMKINLLKIHLAAI</sequence>
<proteinExistence type="predicted"/>
<reference evidence="1" key="1">
    <citation type="submission" date="2014-11" db="EMBL/GenBank/DDBJ databases">
        <authorList>
            <person name="Genoscope - CEA"/>
        </authorList>
    </citation>
    <scope>NUCLEOTIDE SEQUENCE</scope>
    <source>
        <strain evidence="1">IPO1609</strain>
    </source>
</reference>
<name>A0A7U7JCX0_RALSL</name>
<organism evidence="1 2">
    <name type="scientific">Ralstonia solanacearum IPO1609</name>
    <dbReference type="NCBI Taxonomy" id="564066"/>
    <lineage>
        <taxon>Bacteria</taxon>
        <taxon>Pseudomonadati</taxon>
        <taxon>Pseudomonadota</taxon>
        <taxon>Betaproteobacteria</taxon>
        <taxon>Burkholderiales</taxon>
        <taxon>Burkholderiaceae</taxon>
        <taxon>Ralstonia</taxon>
        <taxon>Ralstonia solanacearum species complex</taxon>
    </lineage>
</organism>
<reference evidence="1" key="2">
    <citation type="submission" date="2022-04" db="EMBL/GenBank/DDBJ databases">
        <title>Genomic draft of R. solanacearum strain IPO1609, a phylotype IIB1/biovar 2/race 3 strain isolated from potato in Europe.</title>
        <authorList>
            <person name="Boucher C."/>
            <person name="Carrere S."/>
            <person name="Dossat C."/>
            <person name="Elbaz M."/>
            <person name="Genin S."/>
            <person name="Gouzy J."/>
            <person name="Prior P."/>
            <person name="Segurens B."/>
            <person name="Wincker P."/>
        </authorList>
    </citation>
    <scope>NUCLEOTIDE SEQUENCE</scope>
    <source>
        <strain evidence="1">IPO1609</strain>
    </source>
</reference>
<gene>
    <name evidence="1" type="ORF">RSIPO_04519</name>
</gene>
<evidence type="ECO:0000313" key="2">
    <source>
        <dbReference type="Proteomes" id="UP000053470"/>
    </source>
</evidence>